<sequence length="367" mass="40811">MAIRKGVNVVEQEEMAYLSDDSSFYGTSIAIPLFEAHKADTIISGDEAVQQEMEERASSFNPAEWWEHRIPSLTETASANLASATVTKAPKLYNPYEGNPCGRQLAESVDEFLHRLPPASTPASSRAPWIFIANPYRKAPKPNNEGELAEGPPDDDSQWARFVVEGGNLLEELLILKNKIEKEKAGSTKATVTKALNVQRNIIVEKLLDTAVEMHCTSGKVSQLNRTTWMIFCPPEEVNDVWAVVARATANNDLGIAAKVAPDNGEDQRPRLICIYTKDFSDRGDITRVVQKLKDLGLVETRGSKIYYKCDAYTFLGLGSKNEYQIQASLYNSGDFLGSKKPDSKGKASGYFYKKKDHGDWKSVEYE</sequence>
<dbReference type="PANTHER" id="PTHR31977:SF1">
    <property type="entry name" value="UPF0696 PROTEIN C11ORF68"/>
    <property type="match status" value="1"/>
</dbReference>
<dbReference type="AlphaFoldDB" id="A0A7D8UNX9"/>
<dbReference type="SUPFAM" id="SSF55418">
    <property type="entry name" value="eIF4e-like"/>
    <property type="match status" value="1"/>
</dbReference>
<evidence type="ECO:0000313" key="2">
    <source>
        <dbReference type="EMBL" id="TVY53607.1"/>
    </source>
</evidence>
<evidence type="ECO:0000313" key="3">
    <source>
        <dbReference type="Proteomes" id="UP000481288"/>
    </source>
</evidence>
<dbReference type="EMBL" id="QGMG01000435">
    <property type="protein sequence ID" value="TVY53607.1"/>
    <property type="molecule type" value="Genomic_DNA"/>
</dbReference>
<comment type="similarity">
    <text evidence="1">Belongs to the UPF0696 family.</text>
</comment>
<dbReference type="InterPro" id="IPR023398">
    <property type="entry name" value="TIF_eIF4e-like"/>
</dbReference>
<accession>A0A7D8UNX9</accession>
<dbReference type="PANTHER" id="PTHR31977">
    <property type="entry name" value="UPF0696 PROTEIN C11ORF68"/>
    <property type="match status" value="1"/>
</dbReference>
<dbReference type="InterPro" id="IPR015034">
    <property type="entry name" value="Bles03"/>
</dbReference>
<gene>
    <name evidence="2" type="primary">Bles03</name>
    <name evidence="2" type="ORF">LCER1_G006492</name>
</gene>
<dbReference type="Gene3D" id="3.30.760.10">
    <property type="entry name" value="RNA Cap, Translation Initiation Factor Eif4e"/>
    <property type="match status" value="1"/>
</dbReference>
<evidence type="ECO:0000256" key="1">
    <source>
        <dbReference type="ARBA" id="ARBA00010568"/>
    </source>
</evidence>
<keyword evidence="3" id="KW-1185">Reference proteome</keyword>
<comment type="caution">
    <text evidence="2">The sequence shown here is derived from an EMBL/GenBank/DDBJ whole genome shotgun (WGS) entry which is preliminary data.</text>
</comment>
<proteinExistence type="inferred from homology"/>
<dbReference type="Proteomes" id="UP000481288">
    <property type="component" value="Unassembled WGS sequence"/>
</dbReference>
<dbReference type="Pfam" id="PF08939">
    <property type="entry name" value="Bles03"/>
    <property type="match status" value="1"/>
</dbReference>
<organism evidence="2 3">
    <name type="scientific">Lachnellula cervina</name>
    <dbReference type="NCBI Taxonomy" id="1316786"/>
    <lineage>
        <taxon>Eukaryota</taxon>
        <taxon>Fungi</taxon>
        <taxon>Dikarya</taxon>
        <taxon>Ascomycota</taxon>
        <taxon>Pezizomycotina</taxon>
        <taxon>Leotiomycetes</taxon>
        <taxon>Helotiales</taxon>
        <taxon>Lachnaceae</taxon>
        <taxon>Lachnellula</taxon>
    </lineage>
</organism>
<name>A0A7D8UNX9_9HELO</name>
<protein>
    <submittedName>
        <fullName evidence="2">UPF0696 protein-like protein</fullName>
    </submittedName>
</protein>
<reference evidence="2 3" key="1">
    <citation type="submission" date="2018-05" db="EMBL/GenBank/DDBJ databases">
        <title>Whole genome sequencing for identification of molecular markers to develop diagnostic detection tools for the regulated plant pathogen Lachnellula willkommii.</title>
        <authorList>
            <person name="Giroux E."/>
            <person name="Bilodeau G."/>
        </authorList>
    </citation>
    <scope>NUCLEOTIDE SEQUENCE [LARGE SCALE GENOMIC DNA]</scope>
    <source>
        <strain evidence="2 3">CBS 625.97</strain>
    </source>
</reference>
<dbReference type="OrthoDB" id="10067381at2759"/>